<proteinExistence type="predicted"/>
<name>N8ZLA9_9GAMM</name>
<sequence>MSIQIFTPEKTLLVESVICYLYTDPGLGKSSIAHTASKPVIFDFDKGQHRVSAELRRGTIVRIDSWFDLENLKDDFYNNYNTIVADTVGAMLDAIKDQLSKNRDNLQRDKTLTLKAQGLAGTKFMNMVRKWQSLGKDVVFIAHAVEEEAGKEKLKVYRPDLAGKNRNLLYRMADVMGYLHSTTDQNGDTIRTILFNPSTTHHAKNSGRLGYTYKTDSGAEICNGQVAVPDMTNSPTFLADLLKQAKDHINTLTPAQAAEIKAQADLSNLKQSCKEANHAGDLNQLTESLDREHKYSREMWHAIQLQAHEMKCTFDKEKKRWFNPPQFKGITDTQRDELQAFIDERGLDVKTVCEHLGIDALTQIESANLQEVKNELEILAKSEMATA</sequence>
<dbReference type="Pfam" id="PF13479">
    <property type="entry name" value="AAA_24"/>
    <property type="match status" value="1"/>
</dbReference>
<evidence type="ECO:0008006" key="3">
    <source>
        <dbReference type="Google" id="ProtNLM"/>
    </source>
</evidence>
<comment type="caution">
    <text evidence="1">The sequence shown here is derived from an EMBL/GenBank/DDBJ whole genome shotgun (WGS) entry which is preliminary data.</text>
</comment>
<evidence type="ECO:0000313" key="1">
    <source>
        <dbReference type="EMBL" id="ENV34514.1"/>
    </source>
</evidence>
<reference evidence="1 2" key="1">
    <citation type="submission" date="2013-02" db="EMBL/GenBank/DDBJ databases">
        <title>The Genome Sequence of Acinetobacter gerneri CIP 107464.</title>
        <authorList>
            <consortium name="The Broad Institute Genome Sequencing Platform"/>
            <consortium name="The Broad Institute Genome Sequencing Center for Infectious Disease"/>
            <person name="Cerqueira G."/>
            <person name="Feldgarden M."/>
            <person name="Courvalin P."/>
            <person name="Perichon B."/>
            <person name="Grillot-Courvalin C."/>
            <person name="Clermont D."/>
            <person name="Rocha E."/>
            <person name="Yoon E.-J."/>
            <person name="Nemec A."/>
            <person name="Walker B."/>
            <person name="Young S.K."/>
            <person name="Zeng Q."/>
            <person name="Gargeya S."/>
            <person name="Fitzgerald M."/>
            <person name="Haas B."/>
            <person name="Abouelleil A."/>
            <person name="Alvarado L."/>
            <person name="Arachchi H.M."/>
            <person name="Berlin A.M."/>
            <person name="Chapman S.B."/>
            <person name="Dewar J."/>
            <person name="Goldberg J."/>
            <person name="Griggs A."/>
            <person name="Gujja S."/>
            <person name="Hansen M."/>
            <person name="Howarth C."/>
            <person name="Imamovic A."/>
            <person name="Larimer J."/>
            <person name="McCowan C."/>
            <person name="Murphy C."/>
            <person name="Neiman D."/>
            <person name="Pearson M."/>
            <person name="Priest M."/>
            <person name="Roberts A."/>
            <person name="Saif S."/>
            <person name="Shea T."/>
            <person name="Sisk P."/>
            <person name="Sykes S."/>
            <person name="Wortman J."/>
            <person name="Nusbaum C."/>
            <person name="Birren B."/>
        </authorList>
    </citation>
    <scope>NUCLEOTIDE SEQUENCE [LARGE SCALE GENOMIC DNA]</scope>
    <source>
        <strain evidence="1 2">CIP 107464</strain>
    </source>
</reference>
<dbReference type="RefSeq" id="WP_004859172.1">
    <property type="nucleotide sequence ID" value="NZ_ASYY01000054.1"/>
</dbReference>
<accession>N8ZLA9</accession>
<dbReference type="PATRIC" id="fig|1120926.3.peg.1204"/>
<dbReference type="eggNOG" id="COG1100">
    <property type="taxonomic scope" value="Bacteria"/>
</dbReference>
<dbReference type="GeneID" id="84208655"/>
<gene>
    <name evidence="1" type="ORF">F960_01252</name>
</gene>
<dbReference type="AlphaFoldDB" id="N8ZLA9"/>
<dbReference type="HOGENOM" id="CLU_060253_1_0_6"/>
<dbReference type="EMBL" id="APPN01000054">
    <property type="protein sequence ID" value="ENV34514.1"/>
    <property type="molecule type" value="Genomic_DNA"/>
</dbReference>
<dbReference type="Proteomes" id="UP000013117">
    <property type="component" value="Unassembled WGS sequence"/>
</dbReference>
<protein>
    <recommendedName>
        <fullName evidence="3">Phage nucleotide-binding protein</fullName>
    </recommendedName>
</protein>
<organism evidence="1 2">
    <name type="scientific">Acinetobacter gerneri DSM 14967 = CIP 107464 = MTCC 9824</name>
    <dbReference type="NCBI Taxonomy" id="1120926"/>
    <lineage>
        <taxon>Bacteria</taxon>
        <taxon>Pseudomonadati</taxon>
        <taxon>Pseudomonadota</taxon>
        <taxon>Gammaproteobacteria</taxon>
        <taxon>Moraxellales</taxon>
        <taxon>Moraxellaceae</taxon>
        <taxon>Acinetobacter</taxon>
    </lineage>
</organism>
<dbReference type="STRING" id="202952.GCA_000747725_00106"/>
<keyword evidence="2" id="KW-1185">Reference proteome</keyword>
<evidence type="ECO:0000313" key="2">
    <source>
        <dbReference type="Proteomes" id="UP000013117"/>
    </source>
</evidence>
<dbReference type="OrthoDB" id="7824074at2"/>